<dbReference type="AlphaFoldDB" id="M5FYB0"/>
<dbReference type="GeneID" id="63690519"/>
<dbReference type="InterPro" id="IPR051911">
    <property type="entry name" value="SDR_oxidoreductase"/>
</dbReference>
<comment type="similarity">
    <text evidence="1">Belongs to the short-chain dehydrogenases/reductases (SDR) family.</text>
</comment>
<reference evidence="3 4" key="1">
    <citation type="journal article" date="2012" name="Science">
        <title>The Paleozoic origin of enzymatic lignin decomposition reconstructed from 31 fungal genomes.</title>
        <authorList>
            <person name="Floudas D."/>
            <person name="Binder M."/>
            <person name="Riley R."/>
            <person name="Barry K."/>
            <person name="Blanchette R.A."/>
            <person name="Henrissat B."/>
            <person name="Martinez A.T."/>
            <person name="Otillar R."/>
            <person name="Spatafora J.W."/>
            <person name="Yadav J.S."/>
            <person name="Aerts A."/>
            <person name="Benoit I."/>
            <person name="Boyd A."/>
            <person name="Carlson A."/>
            <person name="Copeland A."/>
            <person name="Coutinho P.M."/>
            <person name="de Vries R.P."/>
            <person name="Ferreira P."/>
            <person name="Findley K."/>
            <person name="Foster B."/>
            <person name="Gaskell J."/>
            <person name="Glotzer D."/>
            <person name="Gorecki P."/>
            <person name="Heitman J."/>
            <person name="Hesse C."/>
            <person name="Hori C."/>
            <person name="Igarashi K."/>
            <person name="Jurgens J.A."/>
            <person name="Kallen N."/>
            <person name="Kersten P."/>
            <person name="Kohler A."/>
            <person name="Kuees U."/>
            <person name="Kumar T.K.A."/>
            <person name="Kuo A."/>
            <person name="LaButti K."/>
            <person name="Larrondo L.F."/>
            <person name="Lindquist E."/>
            <person name="Ling A."/>
            <person name="Lombard V."/>
            <person name="Lucas S."/>
            <person name="Lundell T."/>
            <person name="Martin R."/>
            <person name="McLaughlin D.J."/>
            <person name="Morgenstern I."/>
            <person name="Morin E."/>
            <person name="Murat C."/>
            <person name="Nagy L.G."/>
            <person name="Nolan M."/>
            <person name="Ohm R.A."/>
            <person name="Patyshakuliyeva A."/>
            <person name="Rokas A."/>
            <person name="Ruiz-Duenas F.J."/>
            <person name="Sabat G."/>
            <person name="Salamov A."/>
            <person name="Samejima M."/>
            <person name="Schmutz J."/>
            <person name="Slot J.C."/>
            <person name="St John F."/>
            <person name="Stenlid J."/>
            <person name="Sun H."/>
            <person name="Sun S."/>
            <person name="Syed K."/>
            <person name="Tsang A."/>
            <person name="Wiebenga A."/>
            <person name="Young D."/>
            <person name="Pisabarro A."/>
            <person name="Eastwood D.C."/>
            <person name="Martin F."/>
            <person name="Cullen D."/>
            <person name="Grigoriev I.V."/>
            <person name="Hibbett D.S."/>
        </authorList>
    </citation>
    <scope>NUCLEOTIDE SEQUENCE [LARGE SCALE GENOMIC DNA]</scope>
    <source>
        <strain evidence="3 4">DJM-731 SS1</strain>
    </source>
</reference>
<evidence type="ECO:0000313" key="3">
    <source>
        <dbReference type="EMBL" id="EJT98541.1"/>
    </source>
</evidence>
<dbReference type="PRINTS" id="PR00081">
    <property type="entry name" value="GDHRDH"/>
</dbReference>
<protein>
    <submittedName>
        <fullName evidence="3">NADP-binding protein</fullName>
    </submittedName>
</protein>
<gene>
    <name evidence="3" type="ORF">DACRYDRAFT_57607</name>
</gene>
<dbReference type="Pfam" id="PF00106">
    <property type="entry name" value="adh_short"/>
    <property type="match status" value="1"/>
</dbReference>
<organism evidence="3 4">
    <name type="scientific">Dacryopinax primogenitus (strain DJM 731)</name>
    <name type="common">Brown rot fungus</name>
    <dbReference type="NCBI Taxonomy" id="1858805"/>
    <lineage>
        <taxon>Eukaryota</taxon>
        <taxon>Fungi</taxon>
        <taxon>Dikarya</taxon>
        <taxon>Basidiomycota</taxon>
        <taxon>Agaricomycotina</taxon>
        <taxon>Dacrymycetes</taxon>
        <taxon>Dacrymycetales</taxon>
        <taxon>Dacrymycetaceae</taxon>
        <taxon>Dacryopinax</taxon>
    </lineage>
</organism>
<dbReference type="GO" id="GO:0016491">
    <property type="term" value="F:oxidoreductase activity"/>
    <property type="evidence" value="ECO:0007669"/>
    <property type="project" value="UniProtKB-KW"/>
</dbReference>
<dbReference type="OrthoDB" id="1274115at2759"/>
<dbReference type="HOGENOM" id="CLU_010194_2_9_1"/>
<sequence>MSLQCLSHAIPDNIISVTGASSGFGRAMTELLLKRGEVVIATLRKPEALDDLQYGRDRLLVLKLDVSKPADVDAAFSKAKEVFGRIDVVYSNAAFGVLGEFETATRSSEARQMFDVDFWGAADVSRAAIEFFREVNGPSVGGTLLVMSSMAANYGAPALSYYSAAKQALEGAIEGLEKELVPAWNIRVCLIVSGSFKTRGSQNVITLPPHPAYKDSSSMLTRQYVSSAPGADVDSAVQIIYDLVKEPNLPMRFPLGMDGVQSMLGKANALKTDADKYSTWSTSL</sequence>
<evidence type="ECO:0000256" key="1">
    <source>
        <dbReference type="ARBA" id="ARBA00006484"/>
    </source>
</evidence>
<dbReference type="Gene3D" id="3.40.50.720">
    <property type="entry name" value="NAD(P)-binding Rossmann-like Domain"/>
    <property type="match status" value="1"/>
</dbReference>
<proteinExistence type="inferred from homology"/>
<evidence type="ECO:0000313" key="4">
    <source>
        <dbReference type="Proteomes" id="UP000030653"/>
    </source>
</evidence>
<name>M5FYB0_DACPD</name>
<keyword evidence="4" id="KW-1185">Reference proteome</keyword>
<dbReference type="SUPFAM" id="SSF51735">
    <property type="entry name" value="NAD(P)-binding Rossmann-fold domains"/>
    <property type="match status" value="1"/>
</dbReference>
<dbReference type="InterPro" id="IPR002347">
    <property type="entry name" value="SDR_fam"/>
</dbReference>
<dbReference type="EMBL" id="JH795873">
    <property type="protein sequence ID" value="EJT98541.1"/>
    <property type="molecule type" value="Genomic_DNA"/>
</dbReference>
<dbReference type="STRING" id="1858805.M5FYB0"/>
<evidence type="ECO:0000256" key="2">
    <source>
        <dbReference type="ARBA" id="ARBA00023002"/>
    </source>
</evidence>
<dbReference type="RefSeq" id="XP_040625439.1">
    <property type="nucleotide sequence ID" value="XM_040775457.1"/>
</dbReference>
<dbReference type="PANTHER" id="PTHR43976:SF16">
    <property type="entry name" value="SHORT-CHAIN DEHYDROGENASE_REDUCTASE FAMILY PROTEIN"/>
    <property type="match status" value="1"/>
</dbReference>
<dbReference type="PANTHER" id="PTHR43976">
    <property type="entry name" value="SHORT CHAIN DEHYDROGENASE"/>
    <property type="match status" value="1"/>
</dbReference>
<dbReference type="Proteomes" id="UP000030653">
    <property type="component" value="Unassembled WGS sequence"/>
</dbReference>
<dbReference type="InterPro" id="IPR036291">
    <property type="entry name" value="NAD(P)-bd_dom_sf"/>
</dbReference>
<dbReference type="OMA" id="FINGSHF"/>
<keyword evidence="2" id="KW-0560">Oxidoreductase</keyword>
<accession>M5FYB0</accession>